<dbReference type="PANTHER" id="PTHR31973:SF187">
    <property type="entry name" value="MUTATOR TRANSPOSASE MUDRA PROTEIN"/>
    <property type="match status" value="1"/>
</dbReference>
<keyword evidence="2" id="KW-1185">Reference proteome</keyword>
<protein>
    <submittedName>
        <fullName evidence="1">Uncharacterized protein</fullName>
    </submittedName>
</protein>
<dbReference type="EMBL" id="JAKOGI010000075">
    <property type="protein sequence ID" value="KAJ8445631.1"/>
    <property type="molecule type" value="Genomic_DNA"/>
</dbReference>
<comment type="caution">
    <text evidence="1">The sequence shown here is derived from an EMBL/GenBank/DDBJ whole genome shotgun (WGS) entry which is preliminary data.</text>
</comment>
<dbReference type="PANTHER" id="PTHR31973">
    <property type="entry name" value="POLYPROTEIN, PUTATIVE-RELATED"/>
    <property type="match status" value="1"/>
</dbReference>
<proteinExistence type="predicted"/>
<sequence>MDKIKEKNASAYYWLKDNKPLEYWARIKFDEALKSNDNTNNFVKSFNNAIVKHMGKPVYSMLEEIRKIVGSRFNRRFQLAASWDGKVTPYVEKTLRMTEIEARNCSNAVALQGRVRYGSGTKRCKNCKELGHNSLTCGKLRDANGNLIQKYKMKPKQKKGDQDYCLTVILFLHLEHYILDTEAALHAYCDCSMRKKTLAISVP</sequence>
<evidence type="ECO:0000313" key="2">
    <source>
        <dbReference type="Proteomes" id="UP001153076"/>
    </source>
</evidence>
<dbReference type="Proteomes" id="UP001153076">
    <property type="component" value="Unassembled WGS sequence"/>
</dbReference>
<reference evidence="1" key="1">
    <citation type="submission" date="2022-04" db="EMBL/GenBank/DDBJ databases">
        <title>Carnegiea gigantea Genome sequencing and assembly v2.</title>
        <authorList>
            <person name="Copetti D."/>
            <person name="Sanderson M.J."/>
            <person name="Burquez A."/>
            <person name="Wojciechowski M.F."/>
        </authorList>
    </citation>
    <scope>NUCLEOTIDE SEQUENCE</scope>
    <source>
        <strain evidence="1">SGP5-SGP5p</strain>
        <tissue evidence="1">Aerial part</tissue>
    </source>
</reference>
<gene>
    <name evidence="1" type="ORF">Cgig2_018572</name>
</gene>
<dbReference type="AlphaFoldDB" id="A0A9Q1KJM0"/>
<organism evidence="1 2">
    <name type="scientific">Carnegiea gigantea</name>
    <dbReference type="NCBI Taxonomy" id="171969"/>
    <lineage>
        <taxon>Eukaryota</taxon>
        <taxon>Viridiplantae</taxon>
        <taxon>Streptophyta</taxon>
        <taxon>Embryophyta</taxon>
        <taxon>Tracheophyta</taxon>
        <taxon>Spermatophyta</taxon>
        <taxon>Magnoliopsida</taxon>
        <taxon>eudicotyledons</taxon>
        <taxon>Gunneridae</taxon>
        <taxon>Pentapetalae</taxon>
        <taxon>Caryophyllales</taxon>
        <taxon>Cactineae</taxon>
        <taxon>Cactaceae</taxon>
        <taxon>Cactoideae</taxon>
        <taxon>Echinocereeae</taxon>
        <taxon>Carnegiea</taxon>
    </lineage>
</organism>
<dbReference type="OrthoDB" id="1939383at2759"/>
<accession>A0A9Q1KJM0</accession>
<name>A0A9Q1KJM0_9CARY</name>
<evidence type="ECO:0000313" key="1">
    <source>
        <dbReference type="EMBL" id="KAJ8445631.1"/>
    </source>
</evidence>